<dbReference type="WBParaSite" id="PS1159_v2.g12776.t1">
    <property type="protein sequence ID" value="PS1159_v2.g12776.t1"/>
    <property type="gene ID" value="PS1159_v2.g12776"/>
</dbReference>
<sequence>MDFSKSYLTPREYWNLIMESITQRANVVDAKVWKTYCLKIAKRALFHLCYNREWNALKYKVQDDDGTSVYYFNAYGDTYLKLLNFQNDFYFESAKHKPDFPPYIVTKYDLEYPHIRLPECMQEYEKKSSRIPSAKLTTRYQKMKPLYHKIKAVEETVTEWFNLLLEVDDYGFPGLSMDKLFTFPNDIKKVKS</sequence>
<dbReference type="Proteomes" id="UP000887580">
    <property type="component" value="Unplaced"/>
</dbReference>
<accession>A0AC35F3E5</accession>
<reference evidence="2" key="1">
    <citation type="submission" date="2022-11" db="UniProtKB">
        <authorList>
            <consortium name="WormBaseParasite"/>
        </authorList>
    </citation>
    <scope>IDENTIFICATION</scope>
</reference>
<proteinExistence type="predicted"/>
<evidence type="ECO:0000313" key="1">
    <source>
        <dbReference type="Proteomes" id="UP000887580"/>
    </source>
</evidence>
<evidence type="ECO:0000313" key="2">
    <source>
        <dbReference type="WBParaSite" id="PS1159_v2.g12776.t1"/>
    </source>
</evidence>
<name>A0AC35F3E5_9BILA</name>
<organism evidence="1 2">
    <name type="scientific">Panagrolaimus sp. PS1159</name>
    <dbReference type="NCBI Taxonomy" id="55785"/>
    <lineage>
        <taxon>Eukaryota</taxon>
        <taxon>Metazoa</taxon>
        <taxon>Ecdysozoa</taxon>
        <taxon>Nematoda</taxon>
        <taxon>Chromadorea</taxon>
        <taxon>Rhabditida</taxon>
        <taxon>Tylenchina</taxon>
        <taxon>Panagrolaimomorpha</taxon>
        <taxon>Panagrolaimoidea</taxon>
        <taxon>Panagrolaimidae</taxon>
        <taxon>Panagrolaimus</taxon>
    </lineage>
</organism>
<protein>
    <submittedName>
        <fullName evidence="2">Uncharacterized protein</fullName>
    </submittedName>
</protein>